<dbReference type="GO" id="GO:0003677">
    <property type="term" value="F:DNA binding"/>
    <property type="evidence" value="ECO:0007669"/>
    <property type="project" value="UniProtKB-KW"/>
</dbReference>
<dbReference type="GO" id="GO:0003700">
    <property type="term" value="F:DNA-binding transcription factor activity"/>
    <property type="evidence" value="ECO:0007669"/>
    <property type="project" value="InterPro"/>
</dbReference>
<dbReference type="SUPFAM" id="SSF46689">
    <property type="entry name" value="Homeodomain-like"/>
    <property type="match status" value="1"/>
</dbReference>
<dbReference type="InterPro" id="IPR017930">
    <property type="entry name" value="Myb_dom"/>
</dbReference>
<dbReference type="Pfam" id="PF14379">
    <property type="entry name" value="Myb_CC_LHEQLE"/>
    <property type="match status" value="1"/>
</dbReference>
<name>A0A4V4H8J2_MUSBA</name>
<dbReference type="InterPro" id="IPR025756">
    <property type="entry name" value="Myb_CC_LHEQLE"/>
</dbReference>
<evidence type="ECO:0000259" key="5">
    <source>
        <dbReference type="PROSITE" id="PS51294"/>
    </source>
</evidence>
<dbReference type="NCBIfam" id="TIGR01557">
    <property type="entry name" value="myb_SHAQKYF"/>
    <property type="match status" value="1"/>
</dbReference>
<dbReference type="FunFam" id="1.10.10.60:FF:000002">
    <property type="entry name" value="Myb family transcription factor"/>
    <property type="match status" value="1"/>
</dbReference>
<gene>
    <name evidence="6" type="ORF">C4D60_Mb05t29430</name>
</gene>
<protein>
    <recommendedName>
        <fullName evidence="5">HTH myb-type domain-containing protein</fullName>
    </recommendedName>
</protein>
<evidence type="ECO:0000256" key="3">
    <source>
        <dbReference type="ARBA" id="ARBA00023163"/>
    </source>
</evidence>
<evidence type="ECO:0000256" key="1">
    <source>
        <dbReference type="ARBA" id="ARBA00023015"/>
    </source>
</evidence>
<evidence type="ECO:0000313" key="7">
    <source>
        <dbReference type="Proteomes" id="UP000317650"/>
    </source>
</evidence>
<keyword evidence="4" id="KW-0539">Nucleus</keyword>
<dbReference type="PANTHER" id="PTHR31499:SF2">
    <property type="entry name" value="MYB-RELATED PROTEIN 2"/>
    <property type="match status" value="1"/>
</dbReference>
<accession>A0A4V4H8J2</accession>
<feature type="domain" description="HTH myb-type" evidence="5">
    <location>
        <begin position="82"/>
        <end position="142"/>
    </location>
</feature>
<comment type="caution">
    <text evidence="6">The sequence shown here is derived from an EMBL/GenBank/DDBJ whole genome shotgun (WGS) entry which is preliminary data.</text>
</comment>
<sequence>MTATKEYLTVTYIQDSSIETNRFEVPIGNKQQEQSEYKKMYRHQPHQGHNHLLSFRTSFTPERDLFLVRGSTTGELGVVLSSDAKPRLKWIPELHERFVAAVNKLGGADRATPKAIMRLMGIPGLTLYHLKSHLQKYRLGKRFQAQTNTGSINNFIGCTLAAERTPEDNKSSISTAVPTNKNMQINEALKFQTVQRSFHEQLEVQRHLQFQLEAQGKYLQSVLEKAQETLRKQDLGSAGLEVAKIQISELVSKVSSECFINSFSSLEEIIASLCYR</sequence>
<dbReference type="InterPro" id="IPR006447">
    <property type="entry name" value="Myb_dom_plants"/>
</dbReference>
<reference evidence="6 7" key="1">
    <citation type="journal article" date="2019" name="Nat. Plants">
        <title>Genome sequencing of Musa balbisiana reveals subgenome evolution and function divergence in polyploid bananas.</title>
        <authorList>
            <person name="Yao X."/>
        </authorList>
    </citation>
    <scope>NUCLEOTIDE SEQUENCE [LARGE SCALE GENOMIC DNA]</scope>
    <source>
        <strain evidence="7">cv. DH-PKW</strain>
        <tissue evidence="6">Leaves</tissue>
    </source>
</reference>
<dbReference type="InterPro" id="IPR009057">
    <property type="entry name" value="Homeodomain-like_sf"/>
</dbReference>
<dbReference type="PROSITE" id="PS51294">
    <property type="entry name" value="HTH_MYB"/>
    <property type="match status" value="1"/>
</dbReference>
<dbReference type="Gene3D" id="1.10.10.60">
    <property type="entry name" value="Homeodomain-like"/>
    <property type="match status" value="1"/>
</dbReference>
<dbReference type="STRING" id="52838.A0A4V4H8J2"/>
<keyword evidence="3" id="KW-0804">Transcription</keyword>
<dbReference type="Proteomes" id="UP000317650">
    <property type="component" value="Chromosome 5"/>
</dbReference>
<keyword evidence="7" id="KW-1185">Reference proteome</keyword>
<evidence type="ECO:0000256" key="2">
    <source>
        <dbReference type="ARBA" id="ARBA00023125"/>
    </source>
</evidence>
<keyword evidence="2" id="KW-0238">DNA-binding</keyword>
<proteinExistence type="predicted"/>
<dbReference type="AlphaFoldDB" id="A0A4V4H8J2"/>
<evidence type="ECO:0000313" key="6">
    <source>
        <dbReference type="EMBL" id="THU67885.1"/>
    </source>
</evidence>
<organism evidence="6 7">
    <name type="scientific">Musa balbisiana</name>
    <name type="common">Banana</name>
    <dbReference type="NCBI Taxonomy" id="52838"/>
    <lineage>
        <taxon>Eukaryota</taxon>
        <taxon>Viridiplantae</taxon>
        <taxon>Streptophyta</taxon>
        <taxon>Embryophyta</taxon>
        <taxon>Tracheophyta</taxon>
        <taxon>Spermatophyta</taxon>
        <taxon>Magnoliopsida</taxon>
        <taxon>Liliopsida</taxon>
        <taxon>Zingiberales</taxon>
        <taxon>Musaceae</taxon>
        <taxon>Musa</taxon>
    </lineage>
</organism>
<keyword evidence="1" id="KW-0805">Transcription regulation</keyword>
<dbReference type="PANTHER" id="PTHR31499">
    <property type="entry name" value="MYB FAMILY TRANSCRIPTION FACTOR PHL11"/>
    <property type="match status" value="1"/>
</dbReference>
<dbReference type="InterPro" id="IPR046955">
    <property type="entry name" value="PHR1-like"/>
</dbReference>
<dbReference type="InterPro" id="IPR001005">
    <property type="entry name" value="SANT/Myb"/>
</dbReference>
<evidence type="ECO:0000256" key="4">
    <source>
        <dbReference type="ARBA" id="ARBA00023242"/>
    </source>
</evidence>
<dbReference type="Pfam" id="PF00249">
    <property type="entry name" value="Myb_DNA-binding"/>
    <property type="match status" value="1"/>
</dbReference>
<dbReference type="EMBL" id="PYDT01000003">
    <property type="protein sequence ID" value="THU67885.1"/>
    <property type="molecule type" value="Genomic_DNA"/>
</dbReference>